<reference evidence="3" key="2">
    <citation type="submission" date="2025-08" db="UniProtKB">
        <authorList>
            <consortium name="Ensembl"/>
        </authorList>
    </citation>
    <scope>IDENTIFICATION</scope>
</reference>
<keyword evidence="4" id="KW-1185">Reference proteome</keyword>
<keyword evidence="1" id="KW-1015">Disulfide bond</keyword>
<protein>
    <recommendedName>
        <fullName evidence="2">Peptidase S1 domain-containing protein</fullName>
    </recommendedName>
</protein>
<organism evidence="3 4">
    <name type="scientific">Ciona savignyi</name>
    <name type="common">Pacific transparent sea squirt</name>
    <dbReference type="NCBI Taxonomy" id="51511"/>
    <lineage>
        <taxon>Eukaryota</taxon>
        <taxon>Metazoa</taxon>
        <taxon>Chordata</taxon>
        <taxon>Tunicata</taxon>
        <taxon>Ascidiacea</taxon>
        <taxon>Phlebobranchia</taxon>
        <taxon>Cionidae</taxon>
        <taxon>Ciona</taxon>
    </lineage>
</organism>
<dbReference type="HOGENOM" id="CLU_006842_13_1_1"/>
<dbReference type="CDD" id="cd00190">
    <property type="entry name" value="Tryp_SPc"/>
    <property type="match status" value="1"/>
</dbReference>
<proteinExistence type="predicted"/>
<dbReference type="InterPro" id="IPR001314">
    <property type="entry name" value="Peptidase_S1A"/>
</dbReference>
<sequence>MSGREVVSSVEQIILHPSYNPNTFDSDIALVKLTLKVTFSKYVRPICLVPPGTRTDDTFAPSFAATVCVTVGWGFTSSPVGRRNDVLMQINLSITPRILCESLVLGAASDYQNRFVFPSDPQFCAGGMLGEDTCNGDSGGPLMCLHADGKYYLHGITSYGTKSCGLLNKPGIYTKIAAFTSWISANAV</sequence>
<evidence type="ECO:0000259" key="2">
    <source>
        <dbReference type="PROSITE" id="PS50240"/>
    </source>
</evidence>
<name>H2YXF0_CIOSA</name>
<dbReference type="GO" id="GO:0004252">
    <property type="term" value="F:serine-type endopeptidase activity"/>
    <property type="evidence" value="ECO:0007669"/>
    <property type="project" value="InterPro"/>
</dbReference>
<accession>H2YXF0</accession>
<dbReference type="PANTHER" id="PTHR24258">
    <property type="entry name" value="SERINE PROTEASE-RELATED"/>
    <property type="match status" value="1"/>
</dbReference>
<dbReference type="PRINTS" id="PR00722">
    <property type="entry name" value="CHYMOTRYPSIN"/>
</dbReference>
<evidence type="ECO:0000256" key="1">
    <source>
        <dbReference type="ARBA" id="ARBA00023157"/>
    </source>
</evidence>
<dbReference type="PROSITE" id="PS00135">
    <property type="entry name" value="TRYPSIN_SER"/>
    <property type="match status" value="1"/>
</dbReference>
<reference evidence="4" key="1">
    <citation type="submission" date="2003-08" db="EMBL/GenBank/DDBJ databases">
        <authorList>
            <person name="Birren B."/>
            <person name="Nusbaum C."/>
            <person name="Abebe A."/>
            <person name="Abouelleil A."/>
            <person name="Adekoya E."/>
            <person name="Ait-zahra M."/>
            <person name="Allen N."/>
            <person name="Allen T."/>
            <person name="An P."/>
            <person name="Anderson M."/>
            <person name="Anderson S."/>
            <person name="Arachchi H."/>
            <person name="Armbruster J."/>
            <person name="Bachantsang P."/>
            <person name="Baldwin J."/>
            <person name="Barry A."/>
            <person name="Bayul T."/>
            <person name="Blitshsteyn B."/>
            <person name="Bloom T."/>
            <person name="Blye J."/>
            <person name="Boguslavskiy L."/>
            <person name="Borowsky M."/>
            <person name="Boukhgalter B."/>
            <person name="Brunache A."/>
            <person name="Butler J."/>
            <person name="Calixte N."/>
            <person name="Calvo S."/>
            <person name="Camarata J."/>
            <person name="Campo K."/>
            <person name="Chang J."/>
            <person name="Cheshatsang Y."/>
            <person name="Citroen M."/>
            <person name="Collymore A."/>
            <person name="Considine T."/>
            <person name="Cook A."/>
            <person name="Cooke P."/>
            <person name="Corum B."/>
            <person name="Cuomo C."/>
            <person name="David R."/>
            <person name="Dawoe T."/>
            <person name="Degray S."/>
            <person name="Dodge S."/>
            <person name="Dooley K."/>
            <person name="Dorje P."/>
            <person name="Dorjee K."/>
            <person name="Dorris L."/>
            <person name="Duffey N."/>
            <person name="Dupes A."/>
            <person name="Elkins T."/>
            <person name="Engels R."/>
            <person name="Erickson J."/>
            <person name="Farina A."/>
            <person name="Faro S."/>
            <person name="Ferreira P."/>
            <person name="Fischer H."/>
            <person name="Fitzgerald M."/>
            <person name="Foley K."/>
            <person name="Gage D."/>
            <person name="Galagan J."/>
            <person name="Gearin G."/>
            <person name="Gnerre S."/>
            <person name="Gnirke A."/>
            <person name="Goyette A."/>
            <person name="Graham J."/>
            <person name="Grandbois E."/>
            <person name="Gyaltsen K."/>
            <person name="Hafez N."/>
            <person name="Hagopian D."/>
            <person name="Hagos B."/>
            <person name="Hall J."/>
            <person name="Hatcher B."/>
            <person name="Heller A."/>
            <person name="Higgins H."/>
            <person name="Honan T."/>
            <person name="Horn A."/>
            <person name="Houde N."/>
            <person name="Hughes L."/>
            <person name="Hulme W."/>
            <person name="Husby E."/>
            <person name="Iliev I."/>
            <person name="Jaffe D."/>
            <person name="Jones C."/>
            <person name="Kamal M."/>
            <person name="Kamat A."/>
            <person name="Kamvysselis M."/>
            <person name="Karlsson E."/>
            <person name="Kells C."/>
            <person name="Kieu A."/>
            <person name="Kisner P."/>
            <person name="Kodira C."/>
            <person name="Kulbokas E."/>
            <person name="Labutti K."/>
            <person name="Lama D."/>
            <person name="Landers T."/>
            <person name="Leger J."/>
            <person name="Levine S."/>
            <person name="Lewis D."/>
            <person name="Lewis T."/>
            <person name="Lindblad-toh K."/>
            <person name="Liu X."/>
            <person name="Lokyitsang T."/>
            <person name="Lokyitsang Y."/>
            <person name="Lucien O."/>
            <person name="Lui A."/>
            <person name="Ma L.J."/>
            <person name="Mabbitt R."/>
            <person name="Macdonald J."/>
            <person name="Maclean C."/>
            <person name="Major J."/>
            <person name="Manning J."/>
            <person name="Marabella R."/>
            <person name="Maru K."/>
            <person name="Matthews C."/>
            <person name="Mauceli E."/>
            <person name="Mccarthy M."/>
            <person name="Mcdonough S."/>
            <person name="Mcghee T."/>
            <person name="Meldrim J."/>
            <person name="Meneus L."/>
            <person name="Mesirov J."/>
            <person name="Mihalev A."/>
            <person name="Mihova T."/>
            <person name="Mikkelsen T."/>
            <person name="Mlenga V."/>
            <person name="Moru K."/>
            <person name="Mozes J."/>
            <person name="Mulrain L."/>
            <person name="Munson G."/>
            <person name="Naylor J."/>
            <person name="Newes C."/>
            <person name="Nguyen C."/>
            <person name="Nguyen N."/>
            <person name="Nguyen T."/>
            <person name="Nicol R."/>
            <person name="Nielsen C."/>
            <person name="Nizzari M."/>
            <person name="Norbu C."/>
            <person name="Norbu N."/>
            <person name="O'donnell P."/>
            <person name="Okoawo O."/>
            <person name="O'leary S."/>
            <person name="Omotosho B."/>
            <person name="O'neill K."/>
            <person name="Osman S."/>
            <person name="Parker S."/>
            <person name="Perrin D."/>
            <person name="Phunkhang P."/>
            <person name="Piqani B."/>
            <person name="Purcell S."/>
            <person name="Rachupka T."/>
            <person name="Ramasamy U."/>
            <person name="Rameau R."/>
            <person name="Ray V."/>
            <person name="Raymond C."/>
            <person name="Retta R."/>
            <person name="Richardson S."/>
            <person name="Rise C."/>
            <person name="Rodriguez J."/>
            <person name="Rogers J."/>
            <person name="Rogov P."/>
            <person name="Rutman M."/>
            <person name="Schupbach R."/>
            <person name="Seaman C."/>
            <person name="Settipalli S."/>
            <person name="Sharpe T."/>
            <person name="Sheridan J."/>
            <person name="Sherpa N."/>
            <person name="Shi J."/>
            <person name="Smirnov S."/>
            <person name="Smith C."/>
            <person name="Sougnez C."/>
            <person name="Spencer B."/>
            <person name="Stalker J."/>
            <person name="Stange-thomann N."/>
            <person name="Stavropoulos S."/>
            <person name="Stetson K."/>
            <person name="Stone C."/>
            <person name="Stone S."/>
            <person name="Stubbs M."/>
            <person name="Talamas J."/>
            <person name="Tchuinga P."/>
            <person name="Tenzing P."/>
            <person name="Tesfaye S."/>
            <person name="Theodore J."/>
            <person name="Thoulutsang Y."/>
            <person name="Topham K."/>
            <person name="Towey S."/>
            <person name="Tsamla T."/>
            <person name="Tsomo N."/>
            <person name="Vallee D."/>
            <person name="Vassiliev H."/>
            <person name="Venkataraman V."/>
            <person name="Vinson J."/>
            <person name="Vo A."/>
            <person name="Wade C."/>
            <person name="Wang S."/>
            <person name="Wangchuk T."/>
            <person name="Wangdi T."/>
            <person name="Whittaker C."/>
            <person name="Wilkinson J."/>
            <person name="Wu Y."/>
            <person name="Wyman D."/>
            <person name="Yadav S."/>
            <person name="Yang S."/>
            <person name="Yang X."/>
            <person name="Yeager S."/>
            <person name="Yee E."/>
            <person name="Young G."/>
            <person name="Zainoun J."/>
            <person name="Zembeck L."/>
            <person name="Zimmer A."/>
            <person name="Zody M."/>
            <person name="Lander E."/>
        </authorList>
    </citation>
    <scope>NUCLEOTIDE SEQUENCE [LARGE SCALE GENOMIC DNA]</scope>
</reference>
<dbReference type="Gene3D" id="2.40.10.10">
    <property type="entry name" value="Trypsin-like serine proteases"/>
    <property type="match status" value="2"/>
</dbReference>
<dbReference type="PROSITE" id="PS50240">
    <property type="entry name" value="TRYPSIN_DOM"/>
    <property type="match status" value="1"/>
</dbReference>
<dbReference type="AlphaFoldDB" id="H2YXF0"/>
<dbReference type="PANTHER" id="PTHR24258:SF144">
    <property type="entry name" value="GH14088P"/>
    <property type="match status" value="1"/>
</dbReference>
<dbReference type="InterPro" id="IPR009003">
    <property type="entry name" value="Peptidase_S1_PA"/>
</dbReference>
<dbReference type="Ensembl" id="ENSCSAVT00000010133.1">
    <property type="protein sequence ID" value="ENSCSAVP00000010011.1"/>
    <property type="gene ID" value="ENSCSAVG00000005903.1"/>
</dbReference>
<dbReference type="GO" id="GO:0006508">
    <property type="term" value="P:proteolysis"/>
    <property type="evidence" value="ECO:0007669"/>
    <property type="project" value="InterPro"/>
</dbReference>
<feature type="domain" description="Peptidase S1" evidence="2">
    <location>
        <begin position="1"/>
        <end position="188"/>
    </location>
</feature>
<dbReference type="SMART" id="SM00020">
    <property type="entry name" value="Tryp_SPc"/>
    <property type="match status" value="1"/>
</dbReference>
<evidence type="ECO:0000313" key="4">
    <source>
        <dbReference type="Proteomes" id="UP000007875"/>
    </source>
</evidence>
<dbReference type="InterPro" id="IPR033116">
    <property type="entry name" value="TRYPSIN_SER"/>
</dbReference>
<dbReference type="SUPFAM" id="SSF50494">
    <property type="entry name" value="Trypsin-like serine proteases"/>
    <property type="match status" value="1"/>
</dbReference>
<dbReference type="GeneTree" id="ENSGT00940000162823"/>
<dbReference type="Proteomes" id="UP000007875">
    <property type="component" value="Unassembled WGS sequence"/>
</dbReference>
<dbReference type="OMA" id="EKINTAP"/>
<reference evidence="3" key="3">
    <citation type="submission" date="2025-09" db="UniProtKB">
        <authorList>
            <consortium name="Ensembl"/>
        </authorList>
    </citation>
    <scope>IDENTIFICATION</scope>
</reference>
<dbReference type="InterPro" id="IPR043504">
    <property type="entry name" value="Peptidase_S1_PA_chymotrypsin"/>
</dbReference>
<dbReference type="InterPro" id="IPR001254">
    <property type="entry name" value="Trypsin_dom"/>
</dbReference>
<dbReference type="Pfam" id="PF00089">
    <property type="entry name" value="Trypsin"/>
    <property type="match status" value="1"/>
</dbReference>
<evidence type="ECO:0000313" key="3">
    <source>
        <dbReference type="Ensembl" id="ENSCSAVP00000010011.1"/>
    </source>
</evidence>